<evidence type="ECO:0000313" key="8">
    <source>
        <dbReference type="Proteomes" id="UP000886607"/>
    </source>
</evidence>
<comment type="similarity">
    <text evidence="1">Belongs to the bacterial solute-binding protein 1 family.</text>
</comment>
<dbReference type="AlphaFoldDB" id="A0AAN4UB74"/>
<reference evidence="6" key="1">
    <citation type="submission" date="2019-08" db="EMBL/GenBank/DDBJ databases">
        <authorList>
            <person name="Ishikawa M."/>
            <person name="Suzuki T."/>
            <person name="Matsutani M."/>
        </authorList>
    </citation>
    <scope>NUCLEOTIDE SEQUENCE</scope>
    <source>
        <strain evidence="6">7C1</strain>
        <strain evidence="5">8C4</strain>
    </source>
</reference>
<dbReference type="Proteomes" id="UP000886597">
    <property type="component" value="Unassembled WGS sequence"/>
</dbReference>
<evidence type="ECO:0000313" key="5">
    <source>
        <dbReference type="EMBL" id="GEQ48924.1"/>
    </source>
</evidence>
<dbReference type="PANTHER" id="PTHR43649:SF34">
    <property type="entry name" value="ABC TRANSPORTER PERIPLASMIC-BINDING PROTEIN YCJN-RELATED"/>
    <property type="match status" value="1"/>
</dbReference>
<dbReference type="SUPFAM" id="SSF53850">
    <property type="entry name" value="Periplasmic binding protein-like II"/>
    <property type="match status" value="1"/>
</dbReference>
<dbReference type="PROSITE" id="PS51257">
    <property type="entry name" value="PROKAR_LIPOPROTEIN"/>
    <property type="match status" value="1"/>
</dbReference>
<dbReference type="InterPro" id="IPR050490">
    <property type="entry name" value="Bact_solute-bd_prot1"/>
</dbReference>
<dbReference type="InterPro" id="IPR006059">
    <property type="entry name" value="SBP"/>
</dbReference>
<name>A0AAN4UB74_9ENTE</name>
<accession>A0AAN4UB74</accession>
<evidence type="ECO:0000256" key="4">
    <source>
        <dbReference type="SAM" id="SignalP"/>
    </source>
</evidence>
<dbReference type="RefSeq" id="WP_202583684.1">
    <property type="nucleotide sequence ID" value="NZ_BKBO01000009.1"/>
</dbReference>
<evidence type="ECO:0000256" key="1">
    <source>
        <dbReference type="ARBA" id="ARBA00008520"/>
    </source>
</evidence>
<gene>
    <name evidence="6" type="primary">ugpB_1</name>
    <name evidence="5" type="ORF">TK11N_07760</name>
    <name evidence="6" type="ORF">TK2N_08870</name>
</gene>
<keyword evidence="3 4" id="KW-0732">Signal</keyword>
<feature type="chain" id="PRO_5043284255" evidence="4">
    <location>
        <begin position="31"/>
        <end position="433"/>
    </location>
</feature>
<dbReference type="Gene3D" id="3.40.190.10">
    <property type="entry name" value="Periplasmic binding protein-like II"/>
    <property type="match status" value="2"/>
</dbReference>
<evidence type="ECO:0000313" key="7">
    <source>
        <dbReference type="Proteomes" id="UP000886597"/>
    </source>
</evidence>
<sequence>MRMKGKARFAVFIFLLCNVFLLGSCGTNNAGNGEKIEVEFFNQKAEIADGLRNAATEYEKENPNVDMTITTVTSNDGGASLLSKFTSKREPTMMMLSGLPDVDFYKDYLYEMDDLSLTDEMLPQLLESGQLEGKQLGMPFGVEGFGFLYNKEIFKKAGINPNNIKSYQDFVNVVELLDDKKEALGLEDVFAFEGEDENVANHFFANFSASEFDDDNNQAFNAKELKWQNGKRMHEYTDLINQHTVQPVITMNHTHSVDDLFFNDKVAMVHQGNWIVPALNKMDPAFVQEKLGLLPIFADDDKGGRNVAGTNWVIGINKNKSEEEIKAAAGFLDFLYISEKGQKIVLEELQVIPPVKDLDIDKIGAPISRQLYQDVLDNKAAPMTYKQEPYGFLRASLAPNYQKYLAGEIGWNEFEKLTSEDFREMRRVQKADE</sequence>
<protein>
    <submittedName>
        <fullName evidence="6">Sugar ABC transporter substrate-binding protein</fullName>
    </submittedName>
</protein>
<evidence type="ECO:0000256" key="3">
    <source>
        <dbReference type="ARBA" id="ARBA00022729"/>
    </source>
</evidence>
<dbReference type="Pfam" id="PF13416">
    <property type="entry name" value="SBP_bac_8"/>
    <property type="match status" value="1"/>
</dbReference>
<reference evidence="6" key="2">
    <citation type="journal article" date="2020" name="Int. Dairy J.">
        <title>Lactic acid bacterial diversity in Brie cheese focusing on salt concentration and pH of isolation medium and characterisation of halophilic and alkaliphilic lactic acid bacterial isolates.</title>
        <authorList>
            <person name="Unno R."/>
            <person name="Matsutani M."/>
            <person name="Suzuki T."/>
            <person name="Kodama K."/>
            <person name="Matsushita H."/>
            <person name="Yamasato K."/>
            <person name="Koizumi Y."/>
            <person name="Ishikawa M."/>
        </authorList>
    </citation>
    <scope>NUCLEOTIDE SEQUENCE</scope>
    <source>
        <strain evidence="6">7C1</strain>
        <strain evidence="5">8C4</strain>
    </source>
</reference>
<organism evidence="6 7">
    <name type="scientific">Tetragenococcus koreensis</name>
    <dbReference type="NCBI Taxonomy" id="290335"/>
    <lineage>
        <taxon>Bacteria</taxon>
        <taxon>Bacillati</taxon>
        <taxon>Bacillota</taxon>
        <taxon>Bacilli</taxon>
        <taxon>Lactobacillales</taxon>
        <taxon>Enterococcaceae</taxon>
        <taxon>Tetragenococcus</taxon>
    </lineage>
</organism>
<evidence type="ECO:0000256" key="2">
    <source>
        <dbReference type="ARBA" id="ARBA00022448"/>
    </source>
</evidence>
<proteinExistence type="inferred from homology"/>
<evidence type="ECO:0000313" key="6">
    <source>
        <dbReference type="EMBL" id="GEQ54043.1"/>
    </source>
</evidence>
<dbReference type="EMBL" id="BKBO01000009">
    <property type="protein sequence ID" value="GEQ48924.1"/>
    <property type="molecule type" value="Genomic_DNA"/>
</dbReference>
<dbReference type="Proteomes" id="UP000886607">
    <property type="component" value="Unassembled WGS sequence"/>
</dbReference>
<keyword evidence="2" id="KW-0813">Transport</keyword>
<feature type="signal peptide" evidence="4">
    <location>
        <begin position="1"/>
        <end position="30"/>
    </location>
</feature>
<keyword evidence="8" id="KW-1185">Reference proteome</keyword>
<dbReference type="PANTHER" id="PTHR43649">
    <property type="entry name" value="ARABINOSE-BINDING PROTEIN-RELATED"/>
    <property type="match status" value="1"/>
</dbReference>
<comment type="caution">
    <text evidence="6">The sequence shown here is derived from an EMBL/GenBank/DDBJ whole genome shotgun (WGS) entry which is preliminary data.</text>
</comment>
<dbReference type="EMBL" id="BKBQ01000010">
    <property type="protein sequence ID" value="GEQ54043.1"/>
    <property type="molecule type" value="Genomic_DNA"/>
</dbReference>